<dbReference type="EMBL" id="JAODBU010000009">
    <property type="protein sequence ID" value="MCT7399489.1"/>
    <property type="molecule type" value="Genomic_DNA"/>
</dbReference>
<feature type="transmembrane region" description="Helical" evidence="1">
    <location>
        <begin position="34"/>
        <end position="56"/>
    </location>
</feature>
<keyword evidence="1" id="KW-1133">Transmembrane helix</keyword>
<dbReference type="Proteomes" id="UP001431199">
    <property type="component" value="Unassembled WGS sequence"/>
</dbReference>
<feature type="transmembrane region" description="Helical" evidence="1">
    <location>
        <begin position="7"/>
        <end position="28"/>
    </location>
</feature>
<keyword evidence="3" id="KW-1185">Reference proteome</keyword>
<comment type="caution">
    <text evidence="2">The sequence shown here is derived from an EMBL/GenBank/DDBJ whole genome shotgun (WGS) entry which is preliminary data.</text>
</comment>
<dbReference type="PROSITE" id="PS51257">
    <property type="entry name" value="PROKAR_LIPOPROTEIN"/>
    <property type="match status" value="1"/>
</dbReference>
<keyword evidence="1" id="KW-0812">Transmembrane</keyword>
<name>A0ABT2M1T5_9FIRM</name>
<evidence type="ECO:0000256" key="1">
    <source>
        <dbReference type="SAM" id="Phobius"/>
    </source>
</evidence>
<evidence type="ECO:0000313" key="3">
    <source>
        <dbReference type="Proteomes" id="UP001431199"/>
    </source>
</evidence>
<accession>A0ABT2M1T5</accession>
<evidence type="ECO:0000313" key="2">
    <source>
        <dbReference type="EMBL" id="MCT7399489.1"/>
    </source>
</evidence>
<protein>
    <submittedName>
        <fullName evidence="2">Uncharacterized protein</fullName>
    </submittedName>
</protein>
<dbReference type="RefSeq" id="WP_260978893.1">
    <property type="nucleotide sequence ID" value="NZ_JAODBU010000009.1"/>
</dbReference>
<proteinExistence type="predicted"/>
<sequence length="62" mass="6694">MDKIKKILVFATIGILAVLIIACLVFAIMGNNSAFMACAWSIVVLPCLIYAILLIAKVLGRK</sequence>
<reference evidence="2" key="1">
    <citation type="submission" date="2022-09" db="EMBL/GenBank/DDBJ databases">
        <title>Eubacterium sp. LFL-14 isolated from human feces.</title>
        <authorList>
            <person name="Liu F."/>
        </authorList>
    </citation>
    <scope>NUCLEOTIDE SEQUENCE</scope>
    <source>
        <strain evidence="2">LFL-14</strain>
    </source>
</reference>
<keyword evidence="1" id="KW-0472">Membrane</keyword>
<organism evidence="2 3">
    <name type="scientific">Eubacterium album</name>
    <dbReference type="NCBI Taxonomy" id="2978477"/>
    <lineage>
        <taxon>Bacteria</taxon>
        <taxon>Bacillati</taxon>
        <taxon>Bacillota</taxon>
        <taxon>Clostridia</taxon>
        <taxon>Eubacteriales</taxon>
        <taxon>Eubacteriaceae</taxon>
        <taxon>Eubacterium</taxon>
    </lineage>
</organism>
<gene>
    <name evidence="2" type="ORF">N5B56_10405</name>
</gene>